<keyword evidence="3" id="KW-1185">Reference proteome</keyword>
<organism evidence="2 3">
    <name type="scientific">Ancylobacter tetraedralis</name>
    <dbReference type="NCBI Taxonomy" id="217068"/>
    <lineage>
        <taxon>Bacteria</taxon>
        <taxon>Pseudomonadati</taxon>
        <taxon>Pseudomonadota</taxon>
        <taxon>Alphaproteobacteria</taxon>
        <taxon>Hyphomicrobiales</taxon>
        <taxon>Xanthobacteraceae</taxon>
        <taxon>Ancylobacter</taxon>
    </lineage>
</organism>
<gene>
    <name evidence="2" type="ORF">FHS55_000847</name>
</gene>
<reference evidence="2 3" key="1">
    <citation type="submission" date="2020-08" db="EMBL/GenBank/DDBJ databases">
        <title>Genomic Encyclopedia of Type Strains, Phase IV (KMG-IV): sequencing the most valuable type-strain genomes for metagenomic binning, comparative biology and taxonomic classification.</title>
        <authorList>
            <person name="Goeker M."/>
        </authorList>
    </citation>
    <scope>NUCLEOTIDE SEQUENCE [LARGE SCALE GENOMIC DNA]</scope>
    <source>
        <strain evidence="2 3">DSM 5895</strain>
    </source>
</reference>
<evidence type="ECO:0008006" key="4">
    <source>
        <dbReference type="Google" id="ProtNLM"/>
    </source>
</evidence>
<keyword evidence="1" id="KW-0472">Membrane</keyword>
<comment type="caution">
    <text evidence="2">The sequence shown here is derived from an EMBL/GenBank/DDBJ whole genome shotgun (WGS) entry which is preliminary data.</text>
</comment>
<feature type="transmembrane region" description="Helical" evidence="1">
    <location>
        <begin position="16"/>
        <end position="38"/>
    </location>
</feature>
<keyword evidence="1" id="KW-0812">Transmembrane</keyword>
<evidence type="ECO:0000256" key="1">
    <source>
        <dbReference type="SAM" id="Phobius"/>
    </source>
</evidence>
<protein>
    <recommendedName>
        <fullName evidence="4">PH domain-containing protein</fullName>
    </recommendedName>
</protein>
<dbReference type="Proteomes" id="UP000533469">
    <property type="component" value="Unassembled WGS sequence"/>
</dbReference>
<sequence>MVLAMVPVVARLNSRFGIAFLILIPATLGIGSLLLWLWRRSFVKKIDNEGLCLWSGRTIPWEKVQSLGARKANGERAGEVLRLEVEFEGGRALVAPDWLENGAEVAAALRSKLRRSRPRDTAMRVHYVQKLR</sequence>
<dbReference type="RefSeq" id="WP_183188377.1">
    <property type="nucleotide sequence ID" value="NZ_JACICD010000001.1"/>
</dbReference>
<dbReference type="EMBL" id="JACICD010000001">
    <property type="protein sequence ID" value="MBB3770261.1"/>
    <property type="molecule type" value="Genomic_DNA"/>
</dbReference>
<accession>A0A839Z5M1</accession>
<keyword evidence="1" id="KW-1133">Transmembrane helix</keyword>
<dbReference type="AlphaFoldDB" id="A0A839Z5M1"/>
<evidence type="ECO:0000313" key="3">
    <source>
        <dbReference type="Proteomes" id="UP000533469"/>
    </source>
</evidence>
<proteinExistence type="predicted"/>
<name>A0A839Z5M1_9HYPH</name>
<evidence type="ECO:0000313" key="2">
    <source>
        <dbReference type="EMBL" id="MBB3770261.1"/>
    </source>
</evidence>